<keyword evidence="2" id="KW-0812">Transmembrane</keyword>
<proteinExistence type="predicted"/>
<dbReference type="InterPro" id="IPR055568">
    <property type="entry name" value="DUF7144"/>
</dbReference>
<dbReference type="EMBL" id="JNBY01000074">
    <property type="protein sequence ID" value="KDN85950.1"/>
    <property type="molecule type" value="Genomic_DNA"/>
</dbReference>
<organism evidence="4 5">
    <name type="scientific">Kitasatospora cheerisanensis KCTC 2395</name>
    <dbReference type="NCBI Taxonomy" id="1348663"/>
    <lineage>
        <taxon>Bacteria</taxon>
        <taxon>Bacillati</taxon>
        <taxon>Actinomycetota</taxon>
        <taxon>Actinomycetes</taxon>
        <taxon>Kitasatosporales</taxon>
        <taxon>Streptomycetaceae</taxon>
        <taxon>Kitasatospora</taxon>
    </lineage>
</organism>
<dbReference type="Pfam" id="PF23636">
    <property type="entry name" value="DUF7144"/>
    <property type="match status" value="1"/>
</dbReference>
<feature type="compositionally biased region" description="Low complexity" evidence="1">
    <location>
        <begin position="1"/>
        <end position="12"/>
    </location>
</feature>
<feature type="transmembrane region" description="Helical" evidence="2">
    <location>
        <begin position="122"/>
        <end position="141"/>
    </location>
</feature>
<feature type="domain" description="DUF7144" evidence="3">
    <location>
        <begin position="30"/>
        <end position="142"/>
    </location>
</feature>
<comment type="caution">
    <text evidence="4">The sequence shown here is derived from an EMBL/GenBank/DDBJ whole genome shotgun (WGS) entry which is preliminary data.</text>
</comment>
<dbReference type="AlphaFoldDB" id="A0A066Z6Z4"/>
<name>A0A066Z6Z4_9ACTN</name>
<protein>
    <submittedName>
        <fullName evidence="4">Membrane protein</fullName>
    </submittedName>
</protein>
<keyword evidence="5" id="KW-1185">Reference proteome</keyword>
<evidence type="ECO:0000256" key="1">
    <source>
        <dbReference type="SAM" id="MobiDB-lite"/>
    </source>
</evidence>
<feature type="region of interest" description="Disordered" evidence="1">
    <location>
        <begin position="1"/>
        <end position="21"/>
    </location>
</feature>
<reference evidence="4 5" key="1">
    <citation type="submission" date="2014-05" db="EMBL/GenBank/DDBJ databases">
        <title>Draft Genome Sequence of Kitasatospora cheerisanensis KCTC 2395.</title>
        <authorList>
            <person name="Nam D.H."/>
        </authorList>
    </citation>
    <scope>NUCLEOTIDE SEQUENCE [LARGE SCALE GENOMIC DNA]</scope>
    <source>
        <strain evidence="4 5">KCTC 2395</strain>
    </source>
</reference>
<keyword evidence="2" id="KW-1133">Transmembrane helix</keyword>
<sequence>MSASVGPTAASTGPGGPPARGNRPWVTGTVLFAGVLMLVSGVLELFRGIMAIAEDDVFVTTPRYVFRFDLTSWGWIHLVVGVLLALTGLFVIKGMLWARILGVGFAAVSMIDNFLAVPYFPLWSLVLIALDVFVIWALCAYHREA</sequence>
<dbReference type="RefSeq" id="WP_425268758.1">
    <property type="nucleotide sequence ID" value="NZ_KK853997.1"/>
</dbReference>
<evidence type="ECO:0000259" key="3">
    <source>
        <dbReference type="Pfam" id="PF23636"/>
    </source>
</evidence>
<dbReference type="PATRIC" id="fig|1348663.4.peg.2283"/>
<feature type="transmembrane region" description="Helical" evidence="2">
    <location>
        <begin position="73"/>
        <end position="92"/>
    </location>
</feature>
<evidence type="ECO:0000313" key="4">
    <source>
        <dbReference type="EMBL" id="KDN85950.1"/>
    </source>
</evidence>
<evidence type="ECO:0000256" key="2">
    <source>
        <dbReference type="SAM" id="Phobius"/>
    </source>
</evidence>
<dbReference type="Proteomes" id="UP000027178">
    <property type="component" value="Unassembled WGS sequence"/>
</dbReference>
<feature type="transmembrane region" description="Helical" evidence="2">
    <location>
        <begin position="30"/>
        <end position="53"/>
    </location>
</feature>
<dbReference type="eggNOG" id="ENOG5032TA6">
    <property type="taxonomic scope" value="Bacteria"/>
</dbReference>
<dbReference type="HOGENOM" id="CLU_118603_1_0_11"/>
<gene>
    <name evidence="4" type="ORF">KCH_23510</name>
</gene>
<evidence type="ECO:0000313" key="5">
    <source>
        <dbReference type="Proteomes" id="UP000027178"/>
    </source>
</evidence>
<keyword evidence="2" id="KW-0472">Membrane</keyword>
<accession>A0A066Z6Z4</accession>